<evidence type="ECO:0000256" key="3">
    <source>
        <dbReference type="ARBA" id="ARBA00023125"/>
    </source>
</evidence>
<dbReference type="PANTHER" id="PTHR30629">
    <property type="entry name" value="PROPHAGE INTEGRASE"/>
    <property type="match status" value="1"/>
</dbReference>
<keyword evidence="4" id="KW-0233">DNA recombination</keyword>
<reference evidence="8 9" key="1">
    <citation type="submission" date="2007-09" db="EMBL/GenBank/DDBJ databases">
        <title>Draft genome sequence of Eubacterium dolichum (DSM 3991).</title>
        <authorList>
            <person name="Sudarsanam P."/>
            <person name="Ley R."/>
            <person name="Guruge J."/>
            <person name="Turnbaugh P.J."/>
            <person name="Mahowald M."/>
            <person name="Liep D."/>
            <person name="Gordon J."/>
        </authorList>
    </citation>
    <scope>NUCLEOTIDE SEQUENCE [LARGE SCALE GENOMIC DNA]</scope>
    <source>
        <strain evidence="8 9">DSM 3991</strain>
    </source>
</reference>
<keyword evidence="2" id="KW-0229">DNA integration</keyword>
<organism evidence="8 9">
    <name type="scientific">Amedibacillus dolichus DSM 3991</name>
    <dbReference type="NCBI Taxonomy" id="428127"/>
    <lineage>
        <taxon>Bacteria</taxon>
        <taxon>Bacillati</taxon>
        <taxon>Bacillota</taxon>
        <taxon>Erysipelotrichia</taxon>
        <taxon>Erysipelotrichales</taxon>
        <taxon>Erysipelotrichaceae</taxon>
        <taxon>Amedibacillus</taxon>
    </lineage>
</organism>
<dbReference type="STRING" id="428127.EUBDOL_01266"/>
<evidence type="ECO:0000313" key="8">
    <source>
        <dbReference type="EMBL" id="EDP11346.1"/>
    </source>
</evidence>
<comment type="caution">
    <text evidence="8">The sequence shown here is derived from an EMBL/GenBank/DDBJ whole genome shotgun (WGS) entry which is preliminary data.</text>
</comment>
<evidence type="ECO:0000259" key="7">
    <source>
        <dbReference type="PROSITE" id="PS51900"/>
    </source>
</evidence>
<dbReference type="GO" id="GO:0015074">
    <property type="term" value="P:DNA integration"/>
    <property type="evidence" value="ECO:0007669"/>
    <property type="project" value="UniProtKB-KW"/>
</dbReference>
<proteinExistence type="inferred from homology"/>
<dbReference type="eggNOG" id="COG0582">
    <property type="taxonomic scope" value="Bacteria"/>
</dbReference>
<gene>
    <name evidence="8" type="ORF">EUBDOL_01266</name>
</gene>
<dbReference type="InterPro" id="IPR010998">
    <property type="entry name" value="Integrase_recombinase_N"/>
</dbReference>
<dbReference type="Gene3D" id="1.10.443.10">
    <property type="entry name" value="Intergrase catalytic core"/>
    <property type="match status" value="1"/>
</dbReference>
<reference evidence="8 9" key="2">
    <citation type="submission" date="2007-09" db="EMBL/GenBank/DDBJ databases">
        <authorList>
            <person name="Fulton L."/>
            <person name="Clifton S."/>
            <person name="Fulton B."/>
            <person name="Xu J."/>
            <person name="Minx P."/>
            <person name="Pepin K.H."/>
            <person name="Johnson M."/>
            <person name="Thiruvilangam P."/>
            <person name="Bhonagiri V."/>
            <person name="Nash W.E."/>
            <person name="Mardis E.R."/>
            <person name="Wilson R.K."/>
        </authorList>
    </citation>
    <scope>NUCLEOTIDE SEQUENCE [LARGE SCALE GENOMIC DNA]</scope>
    <source>
        <strain evidence="8 9">DSM 3991</strain>
    </source>
</reference>
<keyword evidence="3 5" id="KW-0238">DNA-binding</keyword>
<dbReference type="SUPFAM" id="SSF56349">
    <property type="entry name" value="DNA breaking-rejoining enzymes"/>
    <property type="match status" value="1"/>
</dbReference>
<accession>A8RC46</accession>
<dbReference type="InterPro" id="IPR002104">
    <property type="entry name" value="Integrase_catalytic"/>
</dbReference>
<name>A8RC46_9FIRM</name>
<dbReference type="GO" id="GO:0006310">
    <property type="term" value="P:DNA recombination"/>
    <property type="evidence" value="ECO:0007669"/>
    <property type="project" value="UniProtKB-KW"/>
</dbReference>
<evidence type="ECO:0000259" key="6">
    <source>
        <dbReference type="PROSITE" id="PS51898"/>
    </source>
</evidence>
<dbReference type="Proteomes" id="UP000004090">
    <property type="component" value="Unassembled WGS sequence"/>
</dbReference>
<dbReference type="HOGENOM" id="CLU_027562_1_1_9"/>
<evidence type="ECO:0000256" key="5">
    <source>
        <dbReference type="PROSITE-ProRule" id="PRU01248"/>
    </source>
</evidence>
<sequence>MQKKRKTYRRGNGEGTVYNLGKGRSKPWVAKVFMQNELAETKRGMRQVYKTIGYYFTKQEAQMALLEYNKNPDDINFAKQVENKTFNDVFEEWFDMLPKDISENTVKGHLFAYQHCKKIVNRKIKSLRTIDFQNVINDCSLSDSSKIKIKSLMVSVCKYAEMNDYINKNYASFLPAINEKQSDLHQPFTKEELRILWEHKDMPYVDTILIMIYTGFRINELLEMENCKNIDIENKTMKGGFKTDAGKDRIVPIHSSIMPLVMNHYDPAQKYFIRNKRNGSRMKYQNYRNNYFDKIMIKLKMEHLPHDCRHTFATLLNDAEANSTSIMKLIGHSSFDITEKIYTHKDIEELRKAIELI</sequence>
<protein>
    <submittedName>
        <fullName evidence="8">Site-specific recombinase, phage integrase family</fullName>
    </submittedName>
</protein>
<dbReference type="InterPro" id="IPR011010">
    <property type="entry name" value="DNA_brk_join_enz"/>
</dbReference>
<dbReference type="GeneID" id="92793494"/>
<dbReference type="PROSITE" id="PS51900">
    <property type="entry name" value="CB"/>
    <property type="match status" value="1"/>
</dbReference>
<dbReference type="EMBL" id="ABAW02000019">
    <property type="protein sequence ID" value="EDP11346.1"/>
    <property type="molecule type" value="Genomic_DNA"/>
</dbReference>
<evidence type="ECO:0000256" key="4">
    <source>
        <dbReference type="ARBA" id="ARBA00023172"/>
    </source>
</evidence>
<evidence type="ECO:0000256" key="2">
    <source>
        <dbReference type="ARBA" id="ARBA00022908"/>
    </source>
</evidence>
<evidence type="ECO:0000256" key="1">
    <source>
        <dbReference type="ARBA" id="ARBA00008857"/>
    </source>
</evidence>
<dbReference type="InterPro" id="IPR013762">
    <property type="entry name" value="Integrase-like_cat_sf"/>
</dbReference>
<dbReference type="AlphaFoldDB" id="A8RC46"/>
<dbReference type="InterPro" id="IPR050808">
    <property type="entry name" value="Phage_Integrase"/>
</dbReference>
<dbReference type="PANTHER" id="PTHR30629:SF2">
    <property type="entry name" value="PROPHAGE INTEGRASE INTS-RELATED"/>
    <property type="match status" value="1"/>
</dbReference>
<comment type="similarity">
    <text evidence="1">Belongs to the 'phage' integrase family.</text>
</comment>
<dbReference type="RefSeq" id="WP_004799636.1">
    <property type="nucleotide sequence ID" value="NZ_DS483475.1"/>
</dbReference>
<dbReference type="GO" id="GO:0003677">
    <property type="term" value="F:DNA binding"/>
    <property type="evidence" value="ECO:0007669"/>
    <property type="project" value="UniProtKB-UniRule"/>
</dbReference>
<evidence type="ECO:0000313" key="9">
    <source>
        <dbReference type="Proteomes" id="UP000004090"/>
    </source>
</evidence>
<dbReference type="Pfam" id="PF00589">
    <property type="entry name" value="Phage_integrase"/>
    <property type="match status" value="1"/>
</dbReference>
<feature type="domain" description="Tyr recombinase" evidence="6">
    <location>
        <begin position="183"/>
        <end position="355"/>
    </location>
</feature>
<feature type="domain" description="Core-binding (CB)" evidence="7">
    <location>
        <begin position="84"/>
        <end position="161"/>
    </location>
</feature>
<dbReference type="PROSITE" id="PS51898">
    <property type="entry name" value="TYR_RECOMBINASE"/>
    <property type="match status" value="1"/>
</dbReference>
<dbReference type="Gene3D" id="1.10.150.130">
    <property type="match status" value="1"/>
</dbReference>
<dbReference type="CDD" id="cd00397">
    <property type="entry name" value="DNA_BRE_C"/>
    <property type="match status" value="1"/>
</dbReference>
<dbReference type="InterPro" id="IPR044068">
    <property type="entry name" value="CB"/>
</dbReference>